<feature type="region of interest" description="Disordered" evidence="2">
    <location>
        <begin position="1"/>
        <end position="106"/>
    </location>
</feature>
<feature type="compositionally biased region" description="Basic and acidic residues" evidence="2">
    <location>
        <begin position="88"/>
        <end position="99"/>
    </location>
</feature>
<name>A0A8H5CJM0_9AGAR</name>
<feature type="compositionally biased region" description="Low complexity" evidence="2">
    <location>
        <begin position="486"/>
        <end position="538"/>
    </location>
</feature>
<dbReference type="PANTHER" id="PTHR42032:SF1">
    <property type="entry name" value="YALI0E30679P"/>
    <property type="match status" value="1"/>
</dbReference>
<keyword evidence="1" id="KW-0175">Coiled coil</keyword>
<keyword evidence="3" id="KW-0472">Membrane</keyword>
<feature type="compositionally biased region" description="Basic and acidic residues" evidence="2">
    <location>
        <begin position="32"/>
        <end position="51"/>
    </location>
</feature>
<feature type="compositionally biased region" description="Low complexity" evidence="2">
    <location>
        <begin position="58"/>
        <end position="69"/>
    </location>
</feature>
<reference evidence="4 5" key="1">
    <citation type="journal article" date="2020" name="ISME J.">
        <title>Uncovering the hidden diversity of litter-decomposition mechanisms in mushroom-forming fungi.</title>
        <authorList>
            <person name="Floudas D."/>
            <person name="Bentzer J."/>
            <person name="Ahren D."/>
            <person name="Johansson T."/>
            <person name="Persson P."/>
            <person name="Tunlid A."/>
        </authorList>
    </citation>
    <scope>NUCLEOTIDE SEQUENCE [LARGE SCALE GENOMIC DNA]</scope>
    <source>
        <strain evidence="4 5">CBS 291.85</strain>
    </source>
</reference>
<proteinExistence type="predicted"/>
<feature type="transmembrane region" description="Helical" evidence="3">
    <location>
        <begin position="228"/>
        <end position="247"/>
    </location>
</feature>
<keyword evidence="3" id="KW-0812">Transmembrane</keyword>
<feature type="region of interest" description="Disordered" evidence="2">
    <location>
        <begin position="425"/>
        <end position="445"/>
    </location>
</feature>
<evidence type="ECO:0000313" key="4">
    <source>
        <dbReference type="EMBL" id="KAF5342950.1"/>
    </source>
</evidence>
<evidence type="ECO:0000256" key="3">
    <source>
        <dbReference type="SAM" id="Phobius"/>
    </source>
</evidence>
<feature type="transmembrane region" description="Helical" evidence="3">
    <location>
        <begin position="196"/>
        <end position="216"/>
    </location>
</feature>
<evidence type="ECO:0000256" key="2">
    <source>
        <dbReference type="SAM" id="MobiDB-lite"/>
    </source>
</evidence>
<keyword evidence="3" id="KW-1133">Transmembrane helix</keyword>
<evidence type="ECO:0000313" key="5">
    <source>
        <dbReference type="Proteomes" id="UP000559256"/>
    </source>
</evidence>
<feature type="transmembrane region" description="Helical" evidence="3">
    <location>
        <begin position="112"/>
        <end position="129"/>
    </location>
</feature>
<feature type="coiled-coil region" evidence="1">
    <location>
        <begin position="277"/>
        <end position="347"/>
    </location>
</feature>
<feature type="region of interest" description="Disordered" evidence="2">
    <location>
        <begin position="461"/>
        <end position="538"/>
    </location>
</feature>
<dbReference type="Proteomes" id="UP000559256">
    <property type="component" value="Unassembled WGS sequence"/>
</dbReference>
<gene>
    <name evidence="4" type="ORF">D9758_014946</name>
</gene>
<organism evidence="4 5">
    <name type="scientific">Tetrapyrgos nigripes</name>
    <dbReference type="NCBI Taxonomy" id="182062"/>
    <lineage>
        <taxon>Eukaryota</taxon>
        <taxon>Fungi</taxon>
        <taxon>Dikarya</taxon>
        <taxon>Basidiomycota</taxon>
        <taxon>Agaricomycotina</taxon>
        <taxon>Agaricomycetes</taxon>
        <taxon>Agaricomycetidae</taxon>
        <taxon>Agaricales</taxon>
        <taxon>Marasmiineae</taxon>
        <taxon>Marasmiaceae</taxon>
        <taxon>Tetrapyrgos</taxon>
    </lineage>
</organism>
<dbReference type="PANTHER" id="PTHR42032">
    <property type="entry name" value="YALI0E30679P"/>
    <property type="match status" value="1"/>
</dbReference>
<protein>
    <submittedName>
        <fullName evidence="4">Uncharacterized protein</fullName>
    </submittedName>
</protein>
<sequence length="538" mass="59411">MGAGDSQPQPIGLRRRLGVLERAHSLTSHVQSSEDSRQKTHHNANENHAEETSGNSHSSLTDYESNSSSESEDDDPEGAQTPVPEPRYQAEARSTRGRPDPPPYPSELKTRAWYEFDLVVIAALVMPIGNWLTGGEHVKNVLVILLIVFYLHQVIEVPWSLYQKSRPRQHPSTSIPSPTSSKEYTYYSKATSELRFYEFLFLLLAAASPFLGLYALRYLSQIFSDADILPSWFSTSLFVLATGIRPWSHLIQRLNRRITDLHDIVHYPTPDSSSETTEILRSELQEMQTQMRHMQKAFADLHSKFVKDTEEVYDYVDDAVEMVEKSVKRRERKCEKQEGRVKDLEVSVDSLAKLRRPRPQSLSFGDYPQTRMSATASLTPLSPKVISTISYITSALPPWLPKAIPLPSFLIPSSLSSSYSSYSSSRDYDLDSNASPPQYEPKYSPSATVTRYSVLSLSSPDGLATIPESEETSTSMQGQVDGGVLVSPTSPTSPMSPISPSGSAGSASSSSSSGNTAGVGVSRLRGGHSYSRSSGSKS</sequence>
<feature type="transmembrane region" description="Helical" evidence="3">
    <location>
        <begin position="141"/>
        <end position="162"/>
    </location>
</feature>
<dbReference type="AlphaFoldDB" id="A0A8H5CJM0"/>
<dbReference type="OrthoDB" id="10263751at2759"/>
<accession>A0A8H5CJM0</accession>
<dbReference type="EMBL" id="JAACJM010000152">
    <property type="protein sequence ID" value="KAF5342950.1"/>
    <property type="molecule type" value="Genomic_DNA"/>
</dbReference>
<evidence type="ECO:0000256" key="1">
    <source>
        <dbReference type="SAM" id="Coils"/>
    </source>
</evidence>
<comment type="caution">
    <text evidence="4">The sequence shown here is derived from an EMBL/GenBank/DDBJ whole genome shotgun (WGS) entry which is preliminary data.</text>
</comment>
<keyword evidence="5" id="KW-1185">Reference proteome</keyword>